<accession>A0A0J9XA96</accession>
<keyword evidence="3 9" id="KW-0812">Transmembrane</keyword>
<keyword evidence="5" id="KW-0175">Coiled coil</keyword>
<dbReference type="Pfam" id="PF07798">
    <property type="entry name" value="CCDC90-like"/>
    <property type="match status" value="1"/>
</dbReference>
<dbReference type="OrthoDB" id="5424147at2759"/>
<evidence type="ECO:0000256" key="4">
    <source>
        <dbReference type="ARBA" id="ARBA00022989"/>
    </source>
</evidence>
<evidence type="ECO:0000256" key="9">
    <source>
        <dbReference type="SAM" id="Phobius"/>
    </source>
</evidence>
<reference evidence="10" key="1">
    <citation type="submission" date="2014-03" db="EMBL/GenBank/DDBJ databases">
        <authorList>
            <person name="Casaregola S."/>
        </authorList>
    </citation>
    <scope>NUCLEOTIDE SEQUENCE [LARGE SCALE GENOMIC DNA]</scope>
    <source>
        <strain evidence="10">CLIB 918</strain>
    </source>
</reference>
<dbReference type="Proteomes" id="UP000242525">
    <property type="component" value="Unassembled WGS sequence"/>
</dbReference>
<sequence>MRLLRALIPTTRACLHHHALGSIAGARQQRLFSHAIQALTTNHRSPLIASDDNNNNKNNNSNSNNSEEGDNGTNNNSLVNNNSESNGNSNAINNSSNSSNSEDPSSRSQSSDPSDTLFDERGLEVRLPQPGDEDNNISVTHYFDTNKIYTGLRFSGFTEGQAEIIMRAMRDILTERLEAVREESITQAAADNDAYLFEAARSELRTEVQKLRELQSAEYGSNLARLQRDVEIAHQELNESITTMKSGIDLDINDRKNSNQQEASLVDMRLQELNNRISIDIVSDMKSEIEALRWQTTRRGLTAVTFVLAAMLIGISLGKKNEKENQRKSVPVAKGAEIPVPMLTSSEDEINYLEEKRFAVETLNEIDK</sequence>
<keyword evidence="11" id="KW-1185">Reference proteome</keyword>
<feature type="region of interest" description="Disordered" evidence="8">
    <location>
        <begin position="44"/>
        <end position="117"/>
    </location>
</feature>
<evidence type="ECO:0000256" key="5">
    <source>
        <dbReference type="ARBA" id="ARBA00023054"/>
    </source>
</evidence>
<comment type="caution">
    <text evidence="10">The sequence shown here is derived from an EMBL/GenBank/DDBJ whole genome shotgun (WGS) entry which is preliminary data.</text>
</comment>
<evidence type="ECO:0000256" key="1">
    <source>
        <dbReference type="ARBA" id="ARBA00004173"/>
    </source>
</evidence>
<dbReference type="PANTHER" id="PTHR14360">
    <property type="entry name" value="PROTEIN FMP32, MITOCHONDRIAL"/>
    <property type="match status" value="1"/>
</dbReference>
<dbReference type="AlphaFoldDB" id="A0A0J9XA96"/>
<evidence type="ECO:0000256" key="2">
    <source>
        <dbReference type="ARBA" id="ARBA00004370"/>
    </source>
</evidence>
<evidence type="ECO:0000313" key="10">
    <source>
        <dbReference type="EMBL" id="CDO54382.1"/>
    </source>
</evidence>
<evidence type="ECO:0000256" key="6">
    <source>
        <dbReference type="ARBA" id="ARBA00023128"/>
    </source>
</evidence>
<dbReference type="GO" id="GO:0005739">
    <property type="term" value="C:mitochondrion"/>
    <property type="evidence" value="ECO:0007669"/>
    <property type="project" value="UniProtKB-SubCell"/>
</dbReference>
<keyword evidence="6" id="KW-0496">Mitochondrion</keyword>
<dbReference type="GO" id="GO:0016020">
    <property type="term" value="C:membrane"/>
    <property type="evidence" value="ECO:0007669"/>
    <property type="project" value="UniProtKB-SubCell"/>
</dbReference>
<keyword evidence="4 9" id="KW-1133">Transmembrane helix</keyword>
<name>A0A0J9XA96_GEOCN</name>
<organism evidence="10 11">
    <name type="scientific">Geotrichum candidum</name>
    <name type="common">Oospora lactis</name>
    <name type="synonym">Dipodascus geotrichum</name>
    <dbReference type="NCBI Taxonomy" id="1173061"/>
    <lineage>
        <taxon>Eukaryota</taxon>
        <taxon>Fungi</taxon>
        <taxon>Dikarya</taxon>
        <taxon>Ascomycota</taxon>
        <taxon>Saccharomycotina</taxon>
        <taxon>Dipodascomycetes</taxon>
        <taxon>Dipodascales</taxon>
        <taxon>Dipodascaceae</taxon>
        <taxon>Geotrichum</taxon>
    </lineage>
</organism>
<dbReference type="InterPro" id="IPR024461">
    <property type="entry name" value="CCDC90-like"/>
</dbReference>
<gene>
    <name evidence="10" type="ORF">BN980_GECA07s03783g</name>
</gene>
<dbReference type="STRING" id="1173061.A0A0J9XA96"/>
<dbReference type="EMBL" id="CCBN010000007">
    <property type="protein sequence ID" value="CDO54382.1"/>
    <property type="molecule type" value="Genomic_DNA"/>
</dbReference>
<protein>
    <submittedName>
        <fullName evidence="10">Uncharacterized protein</fullName>
    </submittedName>
</protein>
<dbReference type="Gene3D" id="1.20.5.340">
    <property type="match status" value="1"/>
</dbReference>
<evidence type="ECO:0000256" key="8">
    <source>
        <dbReference type="SAM" id="MobiDB-lite"/>
    </source>
</evidence>
<evidence type="ECO:0000313" key="11">
    <source>
        <dbReference type="Proteomes" id="UP000242525"/>
    </source>
</evidence>
<evidence type="ECO:0000256" key="7">
    <source>
        <dbReference type="ARBA" id="ARBA00023136"/>
    </source>
</evidence>
<comment type="subcellular location">
    <subcellularLocation>
        <location evidence="2">Membrane</location>
    </subcellularLocation>
    <subcellularLocation>
        <location evidence="1">Mitochondrion</location>
    </subcellularLocation>
</comment>
<dbReference type="PANTHER" id="PTHR14360:SF12">
    <property type="entry name" value="MOZ PROTEIN REPRESENTS A CHROMATIN-ASSOCIATED ACETYLTRANSFERASE"/>
    <property type="match status" value="1"/>
</dbReference>
<keyword evidence="7 9" id="KW-0472">Membrane</keyword>
<feature type="compositionally biased region" description="Low complexity" evidence="8">
    <location>
        <begin position="50"/>
        <end position="111"/>
    </location>
</feature>
<proteinExistence type="predicted"/>
<feature type="transmembrane region" description="Helical" evidence="9">
    <location>
        <begin position="300"/>
        <end position="318"/>
    </location>
</feature>
<evidence type="ECO:0000256" key="3">
    <source>
        <dbReference type="ARBA" id="ARBA00022692"/>
    </source>
</evidence>